<dbReference type="Proteomes" id="UP001459277">
    <property type="component" value="Unassembled WGS sequence"/>
</dbReference>
<evidence type="ECO:0000256" key="1">
    <source>
        <dbReference type="SAM" id="MobiDB-lite"/>
    </source>
</evidence>
<feature type="compositionally biased region" description="Acidic residues" evidence="1">
    <location>
        <begin position="279"/>
        <end position="292"/>
    </location>
</feature>
<evidence type="ECO:0000313" key="2">
    <source>
        <dbReference type="EMBL" id="KAL0009937.1"/>
    </source>
</evidence>
<reference evidence="2 3" key="1">
    <citation type="submission" date="2024-01" db="EMBL/GenBank/DDBJ databases">
        <title>A telomere-to-telomere, gap-free genome of sweet tea (Lithocarpus litseifolius).</title>
        <authorList>
            <person name="Zhou J."/>
        </authorList>
    </citation>
    <scope>NUCLEOTIDE SEQUENCE [LARGE SCALE GENOMIC DNA]</scope>
    <source>
        <strain evidence="2">Zhou-2022a</strain>
        <tissue evidence="2">Leaf</tissue>
    </source>
</reference>
<keyword evidence="3" id="KW-1185">Reference proteome</keyword>
<feature type="region of interest" description="Disordered" evidence="1">
    <location>
        <begin position="259"/>
        <end position="301"/>
    </location>
</feature>
<dbReference type="EMBL" id="JAZDWU010000002">
    <property type="protein sequence ID" value="KAL0009937.1"/>
    <property type="molecule type" value="Genomic_DNA"/>
</dbReference>
<feature type="compositionally biased region" description="Low complexity" evidence="1">
    <location>
        <begin position="197"/>
        <end position="211"/>
    </location>
</feature>
<sequence length="301" mass="33725">MHGFDFSVPLFHTRVRGTRIVVTPELVSDVFRVLRVKHPNYPGCEHLRTMFKDEMIFTFCEHLSNWDERQFTSCRPFAKGPRFLNMVITFVLHPLSQYNSITEPRARFLLSLLKHLTIYFSSHFILSILDVYRDTATYDKLIFPLVITRILSHFSIPFPSSDHFSVICVIDAATVKRSEAQFQSRQTRSADPPSCLAPSQSAPSTSAPSSSMGDMILGDIMTQLQHMDARLDTLSTELYQVNVRVGRIAWRQAVMAGFTPEASPPPPPVASDSNVSNASDDDDASDGDDDGDASSIDKMST</sequence>
<protein>
    <submittedName>
        <fullName evidence="2">Uncharacterized protein</fullName>
    </submittedName>
</protein>
<organism evidence="2 3">
    <name type="scientific">Lithocarpus litseifolius</name>
    <dbReference type="NCBI Taxonomy" id="425828"/>
    <lineage>
        <taxon>Eukaryota</taxon>
        <taxon>Viridiplantae</taxon>
        <taxon>Streptophyta</taxon>
        <taxon>Embryophyta</taxon>
        <taxon>Tracheophyta</taxon>
        <taxon>Spermatophyta</taxon>
        <taxon>Magnoliopsida</taxon>
        <taxon>eudicotyledons</taxon>
        <taxon>Gunneridae</taxon>
        <taxon>Pentapetalae</taxon>
        <taxon>rosids</taxon>
        <taxon>fabids</taxon>
        <taxon>Fagales</taxon>
        <taxon>Fagaceae</taxon>
        <taxon>Lithocarpus</taxon>
    </lineage>
</organism>
<comment type="caution">
    <text evidence="2">The sequence shown here is derived from an EMBL/GenBank/DDBJ whole genome shotgun (WGS) entry which is preliminary data.</text>
</comment>
<name>A0AAW2DH25_9ROSI</name>
<dbReference type="AlphaFoldDB" id="A0AAW2DH25"/>
<evidence type="ECO:0000313" key="3">
    <source>
        <dbReference type="Proteomes" id="UP001459277"/>
    </source>
</evidence>
<gene>
    <name evidence="2" type="ORF">SO802_005045</name>
</gene>
<proteinExistence type="predicted"/>
<feature type="region of interest" description="Disordered" evidence="1">
    <location>
        <begin position="181"/>
        <end position="212"/>
    </location>
</feature>
<accession>A0AAW2DH25</accession>